<reference evidence="2 3" key="1">
    <citation type="journal article" date="2012" name="Eukaryot. Cell">
        <title>Genome sequence of the Trichosporon asahii environmental strain CBS 8904.</title>
        <authorList>
            <person name="Yang R.Y."/>
            <person name="Li H.T."/>
            <person name="Zhu H."/>
            <person name="Zhou G.P."/>
            <person name="Wang M."/>
            <person name="Wang L."/>
        </authorList>
    </citation>
    <scope>NUCLEOTIDE SEQUENCE [LARGE SCALE GENOMIC DNA]</scope>
    <source>
        <strain evidence="2 3">CBS 8904</strain>
    </source>
</reference>
<dbReference type="eggNOG" id="KOG2731">
    <property type="taxonomic scope" value="Eukaryota"/>
</dbReference>
<dbReference type="AlphaFoldDB" id="K1WRC6"/>
<gene>
    <name evidence="2" type="ORF">A1Q2_02162</name>
</gene>
<dbReference type="STRING" id="1220162.K1WRC6"/>
<dbReference type="InParanoid" id="K1WRC6"/>
<evidence type="ECO:0000313" key="3">
    <source>
        <dbReference type="Proteomes" id="UP000006757"/>
    </source>
</evidence>
<name>K1WRC6_TRIAC</name>
<dbReference type="OrthoDB" id="6614653at2759"/>
<feature type="region of interest" description="Disordered" evidence="1">
    <location>
        <begin position="65"/>
        <end position="85"/>
    </location>
</feature>
<dbReference type="EMBL" id="AMBO01000246">
    <property type="protein sequence ID" value="EKD03579.1"/>
    <property type="molecule type" value="Genomic_DNA"/>
</dbReference>
<accession>K1WRC6</accession>
<feature type="region of interest" description="Disordered" evidence="1">
    <location>
        <begin position="168"/>
        <end position="250"/>
    </location>
</feature>
<proteinExistence type="predicted"/>
<protein>
    <submittedName>
        <fullName evidence="2">Uncharacterized protein</fullName>
    </submittedName>
</protein>
<sequence length="302" mass="33143">MVSTEGTHPAFRLAEKHFKNRTTNALPALRNLPEYTQAVLDLSGPPDQSSDPVWQAGWWGAEYTEPTPQRRRRKGKERAVGERGERPVMDLDGVPCLHLKDGRTAYLVAEGELQRRVLAENRLCSDPPIPRCRGAAPAPRIGAVRVYPPAQPLVARYALRPPPEPVRALRHRARHARAAKTPRPRSGGESPPRGRDTAYPPGTDRDSPSVANRLRRGEAAQRDVDGRRAEPESRVEDGGPARKGGAVGEPRLGVSVVHEELRFLDRRADPLPRPASCALSQGRAGHAVERCVSQRVVPSLLG</sequence>
<feature type="compositionally biased region" description="Basic residues" evidence="1">
    <location>
        <begin position="168"/>
        <end position="183"/>
    </location>
</feature>
<evidence type="ECO:0000256" key="1">
    <source>
        <dbReference type="SAM" id="MobiDB-lite"/>
    </source>
</evidence>
<organism evidence="2 3">
    <name type="scientific">Trichosporon asahii var. asahii (strain CBS 8904)</name>
    <name type="common">Yeast</name>
    <dbReference type="NCBI Taxonomy" id="1220162"/>
    <lineage>
        <taxon>Eukaryota</taxon>
        <taxon>Fungi</taxon>
        <taxon>Dikarya</taxon>
        <taxon>Basidiomycota</taxon>
        <taxon>Agaricomycotina</taxon>
        <taxon>Tremellomycetes</taxon>
        <taxon>Trichosporonales</taxon>
        <taxon>Trichosporonaceae</taxon>
        <taxon>Trichosporon</taxon>
    </lineage>
</organism>
<keyword evidence="3" id="KW-1185">Reference proteome</keyword>
<dbReference type="Proteomes" id="UP000006757">
    <property type="component" value="Unassembled WGS sequence"/>
</dbReference>
<feature type="compositionally biased region" description="Basic and acidic residues" evidence="1">
    <location>
        <begin position="215"/>
        <end position="240"/>
    </location>
</feature>
<comment type="caution">
    <text evidence="2">The sequence shown here is derived from an EMBL/GenBank/DDBJ whole genome shotgun (WGS) entry which is preliminary data.</text>
</comment>
<dbReference type="HOGENOM" id="CLU_1005400_0_0_1"/>
<evidence type="ECO:0000313" key="2">
    <source>
        <dbReference type="EMBL" id="EKD03579.1"/>
    </source>
</evidence>